<protein>
    <recommendedName>
        <fullName evidence="3">DUF3106 domain-containing protein</fullName>
    </recommendedName>
</protein>
<evidence type="ECO:0000313" key="2">
    <source>
        <dbReference type="Proteomes" id="UP000199603"/>
    </source>
</evidence>
<evidence type="ECO:0008006" key="3">
    <source>
        <dbReference type="Google" id="ProtNLM"/>
    </source>
</evidence>
<organism evidence="1 2">
    <name type="scientific">Aquimonas voraii</name>
    <dbReference type="NCBI Taxonomy" id="265719"/>
    <lineage>
        <taxon>Bacteria</taxon>
        <taxon>Pseudomonadati</taxon>
        <taxon>Pseudomonadota</taxon>
        <taxon>Gammaproteobacteria</taxon>
        <taxon>Lysobacterales</taxon>
        <taxon>Lysobacteraceae</taxon>
        <taxon>Aquimonas</taxon>
    </lineage>
</organism>
<keyword evidence="2" id="KW-1185">Reference proteome</keyword>
<dbReference type="EMBL" id="FNAG01000025">
    <property type="protein sequence ID" value="SDE13450.1"/>
    <property type="molecule type" value="Genomic_DNA"/>
</dbReference>
<evidence type="ECO:0000313" key="1">
    <source>
        <dbReference type="EMBL" id="SDE13450.1"/>
    </source>
</evidence>
<sequence>MPDSAAARSSALLRAWLLAEGLPPAAARRVRDFAQGLTLLQSQPGTRGHPEFDAAASWLRLWAGLPAGARDLLALRVLGGLALERVAELQGRPLARLEREWLLLGRRLAAKSPAWPADLRAAFLSLQPELAPPRRALRVGFGLAALACFAGAAFAPQLHYAFLLDPAQQRLQAPPAAPPPVVEQVPLSASEFELWADAVEFATLERLDFLLWRLQAGGGEVVAAAGPAAPPESLDTVPADLDALTPWAESWPRLQPAQRAELWARARRWEALGEPERLRFEQRAAAYRSLPPLQRADLRERHARWAGFDAATQSTLRALEAGLASATAEEQSTLRAQFEALPEAVRRGLLAGKTPELAELAREAFAFVPEEEREATVELLRGLGETEHGLLRRMARRLDPAAREALRAELLAAEPPARAALVRDRAAAVGVRAD</sequence>
<accession>A0A1G7AFA9</accession>
<name>A0A1G7AFA9_9GAMM</name>
<dbReference type="AlphaFoldDB" id="A0A1G7AFA9"/>
<gene>
    <name evidence="1" type="ORF">SAMN04488509_1256</name>
</gene>
<dbReference type="Pfam" id="PF11304">
    <property type="entry name" value="DUF3106"/>
    <property type="match status" value="1"/>
</dbReference>
<dbReference type="RefSeq" id="WP_143006777.1">
    <property type="nucleotide sequence ID" value="NZ_FNAG01000025.1"/>
</dbReference>
<proteinExistence type="predicted"/>
<dbReference type="InterPro" id="IPR021455">
    <property type="entry name" value="DUF3106"/>
</dbReference>
<dbReference type="Proteomes" id="UP000199603">
    <property type="component" value="Unassembled WGS sequence"/>
</dbReference>
<reference evidence="1 2" key="1">
    <citation type="submission" date="2016-10" db="EMBL/GenBank/DDBJ databases">
        <authorList>
            <person name="de Groot N.N."/>
        </authorList>
    </citation>
    <scope>NUCLEOTIDE SEQUENCE [LARGE SCALE GENOMIC DNA]</scope>
    <source>
        <strain evidence="1 2">DSM 16957</strain>
    </source>
</reference>